<dbReference type="FunFam" id="1.50.10.10:FF:000020">
    <property type="entry name" value="Endoglucanase"/>
    <property type="match status" value="1"/>
</dbReference>
<dbReference type="InterPro" id="IPR001956">
    <property type="entry name" value="CBM3"/>
</dbReference>
<feature type="domain" description="CBM3" evidence="10">
    <location>
        <begin position="483"/>
        <end position="644"/>
    </location>
</feature>
<dbReference type="PROSITE" id="PS51172">
    <property type="entry name" value="CBM3"/>
    <property type="match status" value="2"/>
</dbReference>
<proteinExistence type="inferred from homology"/>
<feature type="domain" description="CBM3" evidence="10">
    <location>
        <begin position="834"/>
        <end position="985"/>
    </location>
</feature>
<evidence type="ECO:0000256" key="7">
    <source>
        <dbReference type="ARBA" id="ARBA00023326"/>
    </source>
</evidence>
<evidence type="ECO:0000313" key="11">
    <source>
        <dbReference type="EMBL" id="SHK46646.1"/>
    </source>
</evidence>
<sequence>MGKIRKMMSLLLIACLFMTGIYTQPVKADTNYNYGEALQKAIMFYEFQRSGKLPADIRNNWRGDSGLQDGADAGLDLTGGWYDAGDHVKFNLPMAYSAAMLSWSVYESEDSLRKSGQLDYLLKEIKWATDYLIKCHPTANVFYYQVGDGNADHSWWGPAEVMQMNRPSYKVDLSNPGSTVSAEAAAALAAAGAVFAKSNPDYSAECIRHAKELYNFADTTKSDAGYKAASGFYTSYSGFYDELSWAGVWIYLATGDKTYLSKAESYVANWGTESQSTTIAYKWAQNWDDVHYGAELLLARITGKDIYKQSIEMHLDYWTSGYNGNRISYTPKGLAWLDSWGALRYATTTAFLASVYADWSGCTSSKVSTYNTFAKQQVDYALGSAGRSFVVGYGVNPPTRPHHRTAHSSWADSQTTPAYHRHTIYGALVGGPGKDDSYTDDIGNYVNNEIACDYNAGFVGALAKLYGEYGGTPISNFKAIEKVTNDEFFVEAGINASGSNFIEIKAILNNQSGWPARMGDKLSFKYFIDITEAVKAGYSAKDFTVSTNYNSGAKVTGLLPYDEANNIYYVNADFTGTKVYPGGQSAYKKELQFRIAAPINTTFWNNTNDYSYTDLNGVVNGSVVKTGYIPVYDAGVLVYGKEPGNAVNSAVISPTTAAFDKYSPKDVAVTVNYNGNTLENLKNGTAALVKGTDYTVSGNTVTISASYLSGQPAGTASLLFDFSAGIDRTLTVTIADSSPSGSISITQAQFDKNPEKQKDINVTVTLNGNTLTALRNGSTVLVNGTDYAVSGNTVTILSSYLAGRALGKTELTFDFNKGTDPVLAVTVIDSSIIVQGNLKVQMFNGNTSATTNGITPRLKLTNTGTDSINLSDVKVRYYYTIDGEKAQSFWCDWSSAGTGNVTSNFVKIAESKTGADYYLEIGFTAGAGTLAAGQSAEVQARFSKSDWSDYTQTGDYSFQETGSSYADWNKVTGYVGSNLVWGIEP</sequence>
<evidence type="ECO:0000256" key="5">
    <source>
        <dbReference type="ARBA" id="ARBA00023277"/>
    </source>
</evidence>
<dbReference type="InterPro" id="IPR033126">
    <property type="entry name" value="Glyco_hydro_9_Asp/Glu_AS"/>
</dbReference>
<dbReference type="RefSeq" id="WP_084124188.1">
    <property type="nucleotide sequence ID" value="NZ_FRAC01000012.1"/>
</dbReference>
<dbReference type="InterPro" id="IPR014756">
    <property type="entry name" value="Ig_E-set"/>
</dbReference>
<evidence type="ECO:0000259" key="10">
    <source>
        <dbReference type="PROSITE" id="PS51172"/>
    </source>
</evidence>
<comment type="similarity">
    <text evidence="8 9">Belongs to the glycosyl hydrolase 9 (cellulase E) family.</text>
</comment>
<organism evidence="11 12">
    <name type="scientific">Anaerocolumna jejuensis DSM 15929</name>
    <dbReference type="NCBI Taxonomy" id="1121322"/>
    <lineage>
        <taxon>Bacteria</taxon>
        <taxon>Bacillati</taxon>
        <taxon>Bacillota</taxon>
        <taxon>Clostridia</taxon>
        <taxon>Lachnospirales</taxon>
        <taxon>Lachnospiraceae</taxon>
        <taxon>Anaerocolumna</taxon>
    </lineage>
</organism>
<dbReference type="Gene3D" id="2.60.40.10">
    <property type="entry name" value="Immunoglobulins"/>
    <property type="match status" value="2"/>
</dbReference>
<dbReference type="GO" id="GO:0030245">
    <property type="term" value="P:cellulose catabolic process"/>
    <property type="evidence" value="ECO:0007669"/>
    <property type="project" value="UniProtKB-KW"/>
</dbReference>
<dbReference type="GO" id="GO:0030248">
    <property type="term" value="F:cellulose binding"/>
    <property type="evidence" value="ECO:0007669"/>
    <property type="project" value="InterPro"/>
</dbReference>
<dbReference type="Gene3D" id="1.50.10.10">
    <property type="match status" value="1"/>
</dbReference>
<evidence type="ECO:0000313" key="12">
    <source>
        <dbReference type="Proteomes" id="UP000184386"/>
    </source>
</evidence>
<dbReference type="InterPro" id="IPR013783">
    <property type="entry name" value="Ig-like_fold"/>
</dbReference>
<evidence type="ECO:0000256" key="8">
    <source>
        <dbReference type="PROSITE-ProRule" id="PRU10060"/>
    </source>
</evidence>
<evidence type="ECO:0000256" key="9">
    <source>
        <dbReference type="RuleBase" id="RU361166"/>
    </source>
</evidence>
<dbReference type="Proteomes" id="UP000184386">
    <property type="component" value="Unassembled WGS sequence"/>
</dbReference>
<dbReference type="SUPFAM" id="SSF49384">
    <property type="entry name" value="Carbohydrate-binding domain"/>
    <property type="match status" value="2"/>
</dbReference>
<protein>
    <recommendedName>
        <fullName evidence="9">Endoglucanase</fullName>
        <ecNumber evidence="9">3.2.1.4</ecNumber>
    </recommendedName>
</protein>
<dbReference type="GO" id="GO:0008810">
    <property type="term" value="F:cellulase activity"/>
    <property type="evidence" value="ECO:0007669"/>
    <property type="project" value="UniProtKB-EC"/>
</dbReference>
<name>A0A1M6SPR3_9FIRM</name>
<dbReference type="Pfam" id="PF00759">
    <property type="entry name" value="Glyco_hydro_9"/>
    <property type="match status" value="1"/>
</dbReference>
<dbReference type="InterPro" id="IPR036966">
    <property type="entry name" value="CBM3_sf"/>
</dbReference>
<dbReference type="STRING" id="1121322.SAMN02745136_02544"/>
<keyword evidence="2 9" id="KW-0732">Signal</keyword>
<dbReference type="Gene3D" id="2.60.40.710">
    <property type="entry name" value="Endoglucanase-like"/>
    <property type="match status" value="2"/>
</dbReference>
<dbReference type="InterPro" id="IPR008928">
    <property type="entry name" value="6-hairpin_glycosidase_sf"/>
</dbReference>
<dbReference type="PANTHER" id="PTHR22298">
    <property type="entry name" value="ENDO-1,4-BETA-GLUCANASE"/>
    <property type="match status" value="1"/>
</dbReference>
<dbReference type="SMART" id="SM01067">
    <property type="entry name" value="CBM_3"/>
    <property type="match status" value="2"/>
</dbReference>
<dbReference type="Pfam" id="PF00942">
    <property type="entry name" value="CBM_3"/>
    <property type="match status" value="2"/>
</dbReference>
<gene>
    <name evidence="11" type="ORF">SAMN02745136_02544</name>
</gene>
<evidence type="ECO:0000256" key="3">
    <source>
        <dbReference type="ARBA" id="ARBA00022801"/>
    </source>
</evidence>
<feature type="signal peptide" evidence="9">
    <location>
        <begin position="1"/>
        <end position="28"/>
    </location>
</feature>
<accession>A0A1M6SPR3</accession>
<dbReference type="EC" id="3.2.1.4" evidence="9"/>
<dbReference type="EMBL" id="FRAC01000012">
    <property type="protein sequence ID" value="SHK46646.1"/>
    <property type="molecule type" value="Genomic_DNA"/>
</dbReference>
<dbReference type="InterPro" id="IPR008965">
    <property type="entry name" value="CBM2/CBM3_carb-bd_dom_sf"/>
</dbReference>
<evidence type="ECO:0000256" key="4">
    <source>
        <dbReference type="ARBA" id="ARBA00023001"/>
    </source>
</evidence>
<feature type="chain" id="PRO_5011830900" description="Endoglucanase" evidence="9">
    <location>
        <begin position="29"/>
        <end position="985"/>
    </location>
</feature>
<keyword evidence="7 8" id="KW-0624">Polysaccharide degradation</keyword>
<dbReference type="AlphaFoldDB" id="A0A1M6SPR3"/>
<dbReference type="SUPFAM" id="SSF48208">
    <property type="entry name" value="Six-hairpin glycosidases"/>
    <property type="match status" value="1"/>
</dbReference>
<dbReference type="Pfam" id="PF03442">
    <property type="entry name" value="CBM_X2"/>
    <property type="match status" value="2"/>
</dbReference>
<dbReference type="SUPFAM" id="SSF81296">
    <property type="entry name" value="E set domains"/>
    <property type="match status" value="2"/>
</dbReference>
<dbReference type="PROSITE" id="PS00698">
    <property type="entry name" value="GH9_3"/>
    <property type="match status" value="1"/>
</dbReference>
<dbReference type="OrthoDB" id="9758662at2"/>
<reference evidence="11 12" key="1">
    <citation type="submission" date="2016-11" db="EMBL/GenBank/DDBJ databases">
        <authorList>
            <person name="Jaros S."/>
            <person name="Januszkiewicz K."/>
            <person name="Wedrychowicz H."/>
        </authorList>
    </citation>
    <scope>NUCLEOTIDE SEQUENCE [LARGE SCALE GENOMIC DNA]</scope>
    <source>
        <strain evidence="11 12">DSM 15929</strain>
    </source>
</reference>
<keyword evidence="6 8" id="KW-0326">Glycosidase</keyword>
<keyword evidence="12" id="KW-1185">Reference proteome</keyword>
<keyword evidence="4 9" id="KW-0136">Cellulose degradation</keyword>
<dbReference type="InterPro" id="IPR001701">
    <property type="entry name" value="Glyco_hydro_9"/>
</dbReference>
<dbReference type="InterPro" id="IPR005102">
    <property type="entry name" value="Carbo-bd_X2"/>
</dbReference>
<feature type="active site" evidence="8">
    <location>
        <position position="449"/>
    </location>
</feature>
<keyword evidence="5 8" id="KW-0119">Carbohydrate metabolism</keyword>
<feature type="active site" evidence="8">
    <location>
        <position position="440"/>
    </location>
</feature>
<comment type="catalytic activity">
    <reaction evidence="1 9">
        <text>Endohydrolysis of (1-&gt;4)-beta-D-glucosidic linkages in cellulose, lichenin and cereal beta-D-glucans.</text>
        <dbReference type="EC" id="3.2.1.4"/>
    </reaction>
</comment>
<dbReference type="InterPro" id="IPR012341">
    <property type="entry name" value="6hp_glycosidase-like_sf"/>
</dbReference>
<evidence type="ECO:0000256" key="1">
    <source>
        <dbReference type="ARBA" id="ARBA00000966"/>
    </source>
</evidence>
<evidence type="ECO:0000256" key="2">
    <source>
        <dbReference type="ARBA" id="ARBA00022729"/>
    </source>
</evidence>
<evidence type="ECO:0000256" key="6">
    <source>
        <dbReference type="ARBA" id="ARBA00023295"/>
    </source>
</evidence>
<keyword evidence="3 8" id="KW-0378">Hydrolase</keyword>